<evidence type="ECO:0000256" key="6">
    <source>
        <dbReference type="SAM" id="MobiDB-lite"/>
    </source>
</evidence>
<keyword evidence="3 7" id="KW-0812">Transmembrane</keyword>
<evidence type="ECO:0000313" key="8">
    <source>
        <dbReference type="EMBL" id="SOE46861.1"/>
    </source>
</evidence>
<proteinExistence type="predicted"/>
<keyword evidence="2" id="KW-0997">Cell inner membrane</keyword>
<organism evidence="7 9">
    <name type="scientific">Orrella dioscoreae</name>
    <dbReference type="NCBI Taxonomy" id="1851544"/>
    <lineage>
        <taxon>Bacteria</taxon>
        <taxon>Pseudomonadati</taxon>
        <taxon>Pseudomonadota</taxon>
        <taxon>Betaproteobacteria</taxon>
        <taxon>Burkholderiales</taxon>
        <taxon>Alcaligenaceae</taxon>
        <taxon>Orrella</taxon>
    </lineage>
</organism>
<dbReference type="OrthoDB" id="5298112at2"/>
<dbReference type="GO" id="GO:0017089">
    <property type="term" value="F:glycolipid transfer activity"/>
    <property type="evidence" value="ECO:0007669"/>
    <property type="project" value="TreeGrafter"/>
</dbReference>
<dbReference type="Gene3D" id="2.60.450.10">
    <property type="entry name" value="Lipopolysaccharide (LPS) transport protein A like domain"/>
    <property type="match status" value="1"/>
</dbReference>
<dbReference type="NCBIfam" id="TIGR04409">
    <property type="entry name" value="LptC_YrbK"/>
    <property type="match status" value="1"/>
</dbReference>
<evidence type="ECO:0000256" key="5">
    <source>
        <dbReference type="ARBA" id="ARBA00023136"/>
    </source>
</evidence>
<dbReference type="InterPro" id="IPR010664">
    <property type="entry name" value="LipoPS_assembly_LptC-rel"/>
</dbReference>
<dbReference type="PANTHER" id="PTHR37481">
    <property type="entry name" value="LIPOPOLYSACCHARIDE EXPORT SYSTEM PROTEIN LPTC"/>
    <property type="match status" value="1"/>
</dbReference>
<dbReference type="EMBL" id="FLRC01000033">
    <property type="protein sequence ID" value="SBT26532.1"/>
    <property type="molecule type" value="Genomic_DNA"/>
</dbReference>
<dbReference type="InterPro" id="IPR052363">
    <property type="entry name" value="LPS_export_LptC"/>
</dbReference>
<gene>
    <name evidence="7" type="ORF">ODI_04305</name>
    <name evidence="8" type="ORF">ODI_R0507</name>
</gene>
<dbReference type="GO" id="GO:0015221">
    <property type="term" value="F:lipopolysaccharide transmembrane transporter activity"/>
    <property type="evidence" value="ECO:0007669"/>
    <property type="project" value="InterPro"/>
</dbReference>
<evidence type="ECO:0000256" key="4">
    <source>
        <dbReference type="ARBA" id="ARBA00022989"/>
    </source>
</evidence>
<evidence type="ECO:0000256" key="2">
    <source>
        <dbReference type="ARBA" id="ARBA00022519"/>
    </source>
</evidence>
<dbReference type="GO" id="GO:0030288">
    <property type="term" value="C:outer membrane-bounded periplasmic space"/>
    <property type="evidence" value="ECO:0007669"/>
    <property type="project" value="TreeGrafter"/>
</dbReference>
<reference evidence="7 9" key="1">
    <citation type="submission" date="2016-06" db="EMBL/GenBank/DDBJ databases">
        <authorList>
            <person name="Kjaerup R.B."/>
            <person name="Dalgaard T.S."/>
            <person name="Juul-Madsen H.R."/>
        </authorList>
    </citation>
    <scope>NUCLEOTIDE SEQUENCE [LARGE SCALE GENOMIC DNA]</scope>
    <source>
        <strain evidence="7">Orrdi1</strain>
    </source>
</reference>
<name>A0A1C3K4X3_9BURK</name>
<evidence type="ECO:0000313" key="9">
    <source>
        <dbReference type="Proteomes" id="UP000078558"/>
    </source>
</evidence>
<dbReference type="InterPro" id="IPR026265">
    <property type="entry name" value="LptC"/>
</dbReference>
<reference evidence="8 9" key="2">
    <citation type="submission" date="2017-08" db="EMBL/GenBank/DDBJ databases">
        <authorList>
            <person name="de Groot N.N."/>
        </authorList>
    </citation>
    <scope>NUCLEOTIDE SEQUENCE [LARGE SCALE GENOMIC DNA]</scope>
    <source>
        <strain evidence="8">Orrdi1</strain>
    </source>
</reference>
<evidence type="ECO:0000256" key="1">
    <source>
        <dbReference type="ARBA" id="ARBA00022475"/>
    </source>
</evidence>
<dbReference type="PANTHER" id="PTHR37481:SF1">
    <property type="entry name" value="LIPOPOLYSACCHARIDE EXPORT SYSTEM PROTEIN LPTC"/>
    <property type="match status" value="1"/>
</dbReference>
<evidence type="ECO:0000313" key="7">
    <source>
        <dbReference type="EMBL" id="SBT26532.1"/>
    </source>
</evidence>
<sequence length="204" mass="22987">MKERFSSLVALGLLLALVLGTWWAADYAQRSIPIDPPRRVTHEPDSWAEKFVMLRADETGAPINRLEGDLMQHYPDDDSYEITNPRAVGQRAGTPVTIGTARVAVMDQDANRIIMRQDAHLHRMPDGQRAAMDVRSEEIIMLIDQDLAYTDKPAQVDQGRSRMNGTGMRYNNKTRQLEVHSATDVQISGAETRSRNTRTDTPSR</sequence>
<dbReference type="STRING" id="1851544.ODI_04305"/>
<keyword evidence="9" id="KW-1185">Reference proteome</keyword>
<dbReference type="Pfam" id="PF06835">
    <property type="entry name" value="LptC"/>
    <property type="match status" value="1"/>
</dbReference>
<dbReference type="RefSeq" id="WP_067756409.1">
    <property type="nucleotide sequence ID" value="NZ_LT907988.1"/>
</dbReference>
<evidence type="ECO:0000256" key="3">
    <source>
        <dbReference type="ARBA" id="ARBA00022692"/>
    </source>
</evidence>
<accession>A0A1C3K4X3</accession>
<dbReference type="EMBL" id="LT907988">
    <property type="protein sequence ID" value="SOE46861.1"/>
    <property type="molecule type" value="Genomic_DNA"/>
</dbReference>
<protein>
    <submittedName>
        <fullName evidence="7">Probable transmembrane protein</fullName>
    </submittedName>
</protein>
<dbReference type="Proteomes" id="UP000078558">
    <property type="component" value="Chromosome I"/>
</dbReference>
<keyword evidence="4" id="KW-1133">Transmembrane helix</keyword>
<feature type="compositionally biased region" description="Polar residues" evidence="6">
    <location>
        <begin position="161"/>
        <end position="174"/>
    </location>
</feature>
<dbReference type="GO" id="GO:0005886">
    <property type="term" value="C:plasma membrane"/>
    <property type="evidence" value="ECO:0007669"/>
    <property type="project" value="InterPro"/>
</dbReference>
<feature type="region of interest" description="Disordered" evidence="6">
    <location>
        <begin position="155"/>
        <end position="204"/>
    </location>
</feature>
<feature type="compositionally biased region" description="Basic and acidic residues" evidence="6">
    <location>
        <begin position="192"/>
        <end position="204"/>
    </location>
</feature>
<keyword evidence="5" id="KW-0472">Membrane</keyword>
<dbReference type="AlphaFoldDB" id="A0A1C3K4X3"/>
<keyword evidence="1" id="KW-1003">Cell membrane</keyword>
<dbReference type="KEGG" id="odi:ODI_R0507"/>